<dbReference type="InterPro" id="IPR058627">
    <property type="entry name" value="MdtA-like_C"/>
</dbReference>
<evidence type="ECO:0000313" key="8">
    <source>
        <dbReference type="EMBL" id="WFN56573.1"/>
    </source>
</evidence>
<evidence type="ECO:0000259" key="5">
    <source>
        <dbReference type="Pfam" id="PF25917"/>
    </source>
</evidence>
<reference evidence="8 9" key="1">
    <citation type="submission" date="2022-12" db="EMBL/GenBank/DDBJ databases">
        <title>Complete genome sequencing of Dickeya lacustris type strain LMG30899.</title>
        <authorList>
            <person name="Dobhal S."/>
            <person name="Arizala D."/>
            <person name="Arif M."/>
        </authorList>
    </citation>
    <scope>NUCLEOTIDE SEQUENCE [LARGE SCALE GENOMIC DNA]</scope>
    <source>
        <strain evidence="8 9">LMG30899</strain>
    </source>
</reference>
<feature type="domain" description="Multidrug resistance protein MdtA-like C-terminal permuted SH3" evidence="7">
    <location>
        <begin position="327"/>
        <end position="388"/>
    </location>
</feature>
<gene>
    <name evidence="8" type="ORF">O1Q98_04595</name>
</gene>
<dbReference type="InterPro" id="IPR006143">
    <property type="entry name" value="RND_pump_MFP"/>
</dbReference>
<evidence type="ECO:0000256" key="2">
    <source>
        <dbReference type="ARBA" id="ARBA00009477"/>
    </source>
</evidence>
<evidence type="ECO:0000259" key="7">
    <source>
        <dbReference type="Pfam" id="PF25967"/>
    </source>
</evidence>
<dbReference type="Gene3D" id="1.10.287.470">
    <property type="entry name" value="Helix hairpin bin"/>
    <property type="match status" value="1"/>
</dbReference>
<dbReference type="SUPFAM" id="SSF111369">
    <property type="entry name" value="HlyD-like secretion proteins"/>
    <property type="match status" value="1"/>
</dbReference>
<dbReference type="InterPro" id="IPR058625">
    <property type="entry name" value="MdtA-like_BSH"/>
</dbReference>
<dbReference type="Gene3D" id="2.40.50.100">
    <property type="match status" value="1"/>
</dbReference>
<feature type="domain" description="Multidrug resistance protein MdtA-like alpha-helical hairpin" evidence="4">
    <location>
        <begin position="132"/>
        <end position="200"/>
    </location>
</feature>
<dbReference type="InterPro" id="IPR058624">
    <property type="entry name" value="MdtA-like_HH"/>
</dbReference>
<dbReference type="EMBL" id="CP114280">
    <property type="protein sequence ID" value="WFN56573.1"/>
    <property type="molecule type" value="Genomic_DNA"/>
</dbReference>
<evidence type="ECO:0000313" key="9">
    <source>
        <dbReference type="Proteomes" id="UP001219630"/>
    </source>
</evidence>
<feature type="coiled-coil region" evidence="3">
    <location>
        <begin position="132"/>
        <end position="190"/>
    </location>
</feature>
<proteinExistence type="inferred from homology"/>
<dbReference type="Gene3D" id="2.40.420.20">
    <property type="match status" value="1"/>
</dbReference>
<dbReference type="PANTHER" id="PTHR30158:SF3">
    <property type="entry name" value="MULTIDRUG EFFLUX PUMP SUBUNIT ACRA-RELATED"/>
    <property type="match status" value="1"/>
</dbReference>
<name>A0ABY8G9B8_9GAMM</name>
<dbReference type="Pfam" id="PF25944">
    <property type="entry name" value="Beta-barrel_RND"/>
    <property type="match status" value="1"/>
</dbReference>
<dbReference type="Pfam" id="PF25876">
    <property type="entry name" value="HH_MFP_RND"/>
    <property type="match status" value="1"/>
</dbReference>
<evidence type="ECO:0000256" key="1">
    <source>
        <dbReference type="ARBA" id="ARBA00004519"/>
    </source>
</evidence>
<protein>
    <submittedName>
        <fullName evidence="8">Efflux RND transporter periplasmic adaptor subunit</fullName>
    </submittedName>
</protein>
<dbReference type="RefSeq" id="WP_278143044.1">
    <property type="nucleotide sequence ID" value="NZ_CP114280.1"/>
</dbReference>
<accession>A0ABY8G9B8</accession>
<dbReference type="PANTHER" id="PTHR30158">
    <property type="entry name" value="ACRA/E-RELATED COMPONENT OF DRUG EFFLUX TRANSPORTER"/>
    <property type="match status" value="1"/>
</dbReference>
<dbReference type="Pfam" id="PF25967">
    <property type="entry name" value="RND-MFP_C"/>
    <property type="match status" value="1"/>
</dbReference>
<evidence type="ECO:0000259" key="6">
    <source>
        <dbReference type="Pfam" id="PF25944"/>
    </source>
</evidence>
<sequence>MTIRYPRQPESIAADGSGLPLSAKCRPSHRPRRAMKALSVCTLVLCGALLSGCDTPEETPVAPPPAVTVKPVTTGSITLKEELPGRVTALRTAEIRPQVSGIIQHRLFEQGAEIQAGQPLFQINPAPFKADVDSASATLQRARSVLNRAQIQVNRLKPLLSSGAISQENYDDAIAQRDQATADVAQANATLARRQLDLKFATIDSPIAGRIDQALITEGALVSSTDTTALARVQQIDQVYVDVRQPASTLEPLRDMLARRASEGVAVDILRSDGQPYPVRASMLFSGITVDASTGDILVRILVDNPQRQLLPGMFVRARLPRGHYDDAILIPQQAVTHSDGVAKVWVIDEQRKAQAVAVTLGEQLHQQYRIQEGLRPGQLVVVEGGDRLSEGIAVTTAVLGSDGVCNA</sequence>
<evidence type="ECO:0000256" key="3">
    <source>
        <dbReference type="SAM" id="Coils"/>
    </source>
</evidence>
<feature type="domain" description="Multidrug resistance protein MdtA-like beta-barrel" evidence="6">
    <location>
        <begin position="239"/>
        <end position="321"/>
    </location>
</feature>
<evidence type="ECO:0000259" key="4">
    <source>
        <dbReference type="Pfam" id="PF25876"/>
    </source>
</evidence>
<dbReference type="Gene3D" id="2.40.30.170">
    <property type="match status" value="1"/>
</dbReference>
<feature type="domain" description="Multidrug resistance protein MdtA-like barrel-sandwich hybrid" evidence="5">
    <location>
        <begin position="91"/>
        <end position="233"/>
    </location>
</feature>
<comment type="similarity">
    <text evidence="2">Belongs to the membrane fusion protein (MFP) (TC 8.A.1) family.</text>
</comment>
<comment type="subcellular location">
    <subcellularLocation>
        <location evidence="1">Cell inner membrane</location>
        <topology evidence="1">Lipid-anchor</topology>
    </subcellularLocation>
</comment>
<dbReference type="NCBIfam" id="TIGR01730">
    <property type="entry name" value="RND_mfp"/>
    <property type="match status" value="1"/>
</dbReference>
<organism evidence="8 9">
    <name type="scientific">Dickeya lacustris</name>
    <dbReference type="NCBI Taxonomy" id="2259638"/>
    <lineage>
        <taxon>Bacteria</taxon>
        <taxon>Pseudomonadati</taxon>
        <taxon>Pseudomonadota</taxon>
        <taxon>Gammaproteobacteria</taxon>
        <taxon>Enterobacterales</taxon>
        <taxon>Pectobacteriaceae</taxon>
        <taxon>Dickeya</taxon>
    </lineage>
</organism>
<keyword evidence="3" id="KW-0175">Coiled coil</keyword>
<dbReference type="Proteomes" id="UP001219630">
    <property type="component" value="Chromosome"/>
</dbReference>
<keyword evidence="9" id="KW-1185">Reference proteome</keyword>
<dbReference type="Pfam" id="PF25917">
    <property type="entry name" value="BSH_RND"/>
    <property type="match status" value="1"/>
</dbReference>
<dbReference type="InterPro" id="IPR058626">
    <property type="entry name" value="MdtA-like_b-barrel"/>
</dbReference>